<proteinExistence type="predicted"/>
<dbReference type="GO" id="GO:0045046">
    <property type="term" value="P:protein import into peroxisome membrane"/>
    <property type="evidence" value="ECO:0007669"/>
    <property type="project" value="TreeGrafter"/>
</dbReference>
<reference evidence="2 3" key="1">
    <citation type="journal article" date="2013" name="MBio">
        <title>Genome sequencing of the plant pathogen Taphrina deformans, the causal agent of peach leaf curl.</title>
        <authorList>
            <person name="Cisse O.H."/>
            <person name="Almeida J.M.G.C.F."/>
            <person name="Fonseca A."/>
            <person name="Kumar A.A."/>
            <person name="Salojaervi J."/>
            <person name="Overmyer K."/>
            <person name="Hauser P.M."/>
            <person name="Pagni M."/>
        </authorList>
    </citation>
    <scope>NUCLEOTIDE SEQUENCE [LARGE SCALE GENOMIC DNA]</scope>
    <source>
        <strain evidence="3">PYCC 5710 / ATCC 11124 / CBS 356.35 / IMI 108563 / JCM 9778 / NBRC 8474</strain>
    </source>
</reference>
<feature type="compositionally biased region" description="Basic and acidic residues" evidence="1">
    <location>
        <begin position="271"/>
        <end position="280"/>
    </location>
</feature>
<dbReference type="GO" id="GO:0005778">
    <property type="term" value="C:peroxisomal membrane"/>
    <property type="evidence" value="ECO:0007669"/>
    <property type="project" value="TreeGrafter"/>
</dbReference>
<evidence type="ECO:0000313" key="2">
    <source>
        <dbReference type="EMBL" id="CCG82505.1"/>
    </source>
</evidence>
<dbReference type="PANTHER" id="PTHR12774:SF2">
    <property type="entry name" value="PEROXISOMAL BIOGENESIS FACTOR 19"/>
    <property type="match status" value="1"/>
</dbReference>
<dbReference type="Proteomes" id="UP000013776">
    <property type="component" value="Unassembled WGS sequence"/>
</dbReference>
<name>R4X9U1_TAPDE</name>
<dbReference type="STRING" id="1097556.R4X9U1"/>
<gene>
    <name evidence="2" type="ORF">TAPDE_002521</name>
</gene>
<comment type="caution">
    <text evidence="2">The sequence shown here is derived from an EMBL/GenBank/DDBJ whole genome shotgun (WGS) entry which is preliminary data.</text>
</comment>
<feature type="compositionally biased region" description="Polar residues" evidence="1">
    <location>
        <begin position="31"/>
        <end position="40"/>
    </location>
</feature>
<feature type="region of interest" description="Disordered" evidence="1">
    <location>
        <begin position="253"/>
        <end position="280"/>
    </location>
</feature>
<dbReference type="InterPro" id="IPR006708">
    <property type="entry name" value="Pex19"/>
</dbReference>
<feature type="region of interest" description="Disordered" evidence="1">
    <location>
        <begin position="25"/>
        <end position="55"/>
    </location>
</feature>
<keyword evidence="3" id="KW-1185">Reference proteome</keyword>
<dbReference type="AlphaFoldDB" id="R4X9U1"/>
<evidence type="ECO:0000256" key="1">
    <source>
        <dbReference type="SAM" id="MobiDB-lite"/>
    </source>
</evidence>
<dbReference type="OrthoDB" id="21292at2759"/>
<dbReference type="Pfam" id="PF04614">
    <property type="entry name" value="Pex19"/>
    <property type="match status" value="1"/>
</dbReference>
<protein>
    <submittedName>
        <fullName evidence="2">Uncharacterized protein</fullName>
    </submittedName>
</protein>
<sequence length="280" mass="30987">MSVTKEEIDDLDDLDDLLDDFDETALPATSVAPQTKASNPTDEKNKLPNLGPDDFAKQLQNGMEDLMRELDTSPAARADFEQLMAQMNAATLDTAPQATTSYPNNPSKTASTPAAKNFQDSIEANLQRMKASESQIKEEGAAATDEDTFMAEMMRQFQESAGGEGGGDFSQVLEGMMSQLMSKEILYEPLLELHQKYPTWIAEHPKDEKIETYKKQSALVAKIVAKFEDREYRDEDASKKEEVMDLMSQMQDLGSPPAAIMSEDMGMLDPSKLDGDCSIM</sequence>
<dbReference type="Gene3D" id="1.20.120.900">
    <property type="entry name" value="Pex19, mPTS binding domain"/>
    <property type="match status" value="1"/>
</dbReference>
<dbReference type="GO" id="GO:0033328">
    <property type="term" value="F:peroxisome membrane targeting sequence binding"/>
    <property type="evidence" value="ECO:0007669"/>
    <property type="project" value="TreeGrafter"/>
</dbReference>
<accession>R4X9U1</accession>
<dbReference type="InterPro" id="IPR038322">
    <property type="entry name" value="Pex19_C_sf"/>
</dbReference>
<organism evidence="2 3">
    <name type="scientific">Taphrina deformans (strain PYCC 5710 / ATCC 11124 / CBS 356.35 / IMI 108563 / JCM 9778 / NBRC 8474)</name>
    <name type="common">Peach leaf curl fungus</name>
    <name type="synonym">Lalaria deformans</name>
    <dbReference type="NCBI Taxonomy" id="1097556"/>
    <lineage>
        <taxon>Eukaryota</taxon>
        <taxon>Fungi</taxon>
        <taxon>Dikarya</taxon>
        <taxon>Ascomycota</taxon>
        <taxon>Taphrinomycotina</taxon>
        <taxon>Taphrinomycetes</taxon>
        <taxon>Taphrinales</taxon>
        <taxon>Taphrinaceae</taxon>
        <taxon>Taphrina</taxon>
    </lineage>
</organism>
<dbReference type="VEuPathDB" id="FungiDB:TAPDE_002521"/>
<dbReference type="PANTHER" id="PTHR12774">
    <property type="entry name" value="PEROXISOMAL BIOGENESIS FACTOR 19"/>
    <property type="match status" value="1"/>
</dbReference>
<dbReference type="EMBL" id="CAHR02000087">
    <property type="protein sequence ID" value="CCG82505.1"/>
    <property type="molecule type" value="Genomic_DNA"/>
</dbReference>
<dbReference type="eggNOG" id="KOG3133">
    <property type="taxonomic scope" value="Eukaryota"/>
</dbReference>
<evidence type="ECO:0000313" key="3">
    <source>
        <dbReference type="Proteomes" id="UP000013776"/>
    </source>
</evidence>